<reference evidence="1 2" key="1">
    <citation type="submission" date="2015-01" db="EMBL/GenBank/DDBJ databases">
        <title>Genome Sequencing of Rickettsiales.</title>
        <authorList>
            <person name="Daugherty S.C."/>
            <person name="Su Q."/>
            <person name="Abolude K."/>
            <person name="Beier-Sexton M."/>
            <person name="Carlyon J.A."/>
            <person name="Carter R."/>
            <person name="Day N.P."/>
            <person name="Dumler S.J."/>
            <person name="Dyachenko V."/>
            <person name="Godinez A."/>
            <person name="Kurtti T.J."/>
            <person name="Lichay M."/>
            <person name="Mullins K.E."/>
            <person name="Ott S."/>
            <person name="Pappas-Brown V."/>
            <person name="Paris D.H."/>
            <person name="Patel P."/>
            <person name="Richards A.L."/>
            <person name="Sadzewicz L."/>
            <person name="Sears K."/>
            <person name="Seidman D."/>
            <person name="Sengamalay N."/>
            <person name="Stenos J."/>
            <person name="Tallon L.J."/>
            <person name="Vincent G."/>
            <person name="Fraser C.M."/>
            <person name="Munderloh U."/>
            <person name="Dunning-Hotopp J.C."/>
        </authorList>
    </citation>
    <scope>NUCLEOTIDE SEQUENCE [LARGE SCALE GENOMIC DNA]</scope>
    <source>
        <strain evidence="1 2">TA716</strain>
    </source>
</reference>
<dbReference type="EMBL" id="LAOA01000008">
    <property type="protein sequence ID" value="KJV77178.1"/>
    <property type="molecule type" value="Genomic_DNA"/>
</dbReference>
<accession>A0A0F3PA60</accession>
<evidence type="ECO:0000313" key="2">
    <source>
        <dbReference type="Proteomes" id="UP000033671"/>
    </source>
</evidence>
<protein>
    <submittedName>
        <fullName evidence="1">Uncharacterized protein</fullName>
    </submittedName>
</protein>
<sequence length="44" mass="4987">MIAVWKEIEMLEPIDKLIERIRANCQATTKANTYVALKVISPKG</sequence>
<dbReference type="PATRIC" id="fig|1359175.3.peg.2845"/>
<comment type="caution">
    <text evidence="1">The sequence shown here is derived from an EMBL/GenBank/DDBJ whole genome shotgun (WGS) entry which is preliminary data.</text>
</comment>
<dbReference type="AlphaFoldDB" id="A0A0F3PA60"/>
<evidence type="ECO:0000313" key="1">
    <source>
        <dbReference type="EMBL" id="KJV77178.1"/>
    </source>
</evidence>
<gene>
    <name evidence="1" type="ORF">OTSTA716_0399</name>
</gene>
<name>A0A0F3PA60_ORITS</name>
<organism evidence="1 2">
    <name type="scientific">Orientia tsutsugamushi str. TA716</name>
    <dbReference type="NCBI Taxonomy" id="1359175"/>
    <lineage>
        <taxon>Bacteria</taxon>
        <taxon>Pseudomonadati</taxon>
        <taxon>Pseudomonadota</taxon>
        <taxon>Alphaproteobacteria</taxon>
        <taxon>Rickettsiales</taxon>
        <taxon>Rickettsiaceae</taxon>
        <taxon>Rickettsieae</taxon>
        <taxon>Orientia</taxon>
    </lineage>
</organism>
<dbReference type="Proteomes" id="UP000033671">
    <property type="component" value="Unassembled WGS sequence"/>
</dbReference>
<proteinExistence type="predicted"/>